<comment type="caution">
    <text evidence="1">The sequence shown here is derived from an EMBL/GenBank/DDBJ whole genome shotgun (WGS) entry which is preliminary data.</text>
</comment>
<name>A0ABP4VCE9_9ACTN</name>
<organism evidence="1 2">
    <name type="scientific">Fodinicola feengrottensis</name>
    <dbReference type="NCBI Taxonomy" id="435914"/>
    <lineage>
        <taxon>Bacteria</taxon>
        <taxon>Bacillati</taxon>
        <taxon>Actinomycetota</taxon>
        <taxon>Actinomycetes</taxon>
        <taxon>Mycobacteriales</taxon>
        <taxon>Fodinicola</taxon>
    </lineage>
</organism>
<proteinExistence type="predicted"/>
<dbReference type="RefSeq" id="WP_344315328.1">
    <property type="nucleotide sequence ID" value="NZ_BAAANY010000045.1"/>
</dbReference>
<reference evidence="2" key="1">
    <citation type="journal article" date="2019" name="Int. J. Syst. Evol. Microbiol.">
        <title>The Global Catalogue of Microorganisms (GCM) 10K type strain sequencing project: providing services to taxonomists for standard genome sequencing and annotation.</title>
        <authorList>
            <consortium name="The Broad Institute Genomics Platform"/>
            <consortium name="The Broad Institute Genome Sequencing Center for Infectious Disease"/>
            <person name="Wu L."/>
            <person name="Ma J."/>
        </authorList>
    </citation>
    <scope>NUCLEOTIDE SEQUENCE [LARGE SCALE GENOMIC DNA]</scope>
    <source>
        <strain evidence="2">JCM 14718</strain>
    </source>
</reference>
<dbReference type="EMBL" id="BAAANY010000045">
    <property type="protein sequence ID" value="GAA1720841.1"/>
    <property type="molecule type" value="Genomic_DNA"/>
</dbReference>
<dbReference type="Proteomes" id="UP001500618">
    <property type="component" value="Unassembled WGS sequence"/>
</dbReference>
<keyword evidence="2" id="KW-1185">Reference proteome</keyword>
<evidence type="ECO:0000313" key="2">
    <source>
        <dbReference type="Proteomes" id="UP001500618"/>
    </source>
</evidence>
<accession>A0ABP4VCE9</accession>
<gene>
    <name evidence="1" type="ORF">GCM10009765_81360</name>
</gene>
<protein>
    <submittedName>
        <fullName evidence="1">Uncharacterized protein</fullName>
    </submittedName>
</protein>
<sequence length="179" mass="18811">MLSGEDYLSAVAIRASRNKGKLYTAPIGPINAMVANMYAGAGAALGQIHFCLVAATVPEINAFVVKDFSSHAAQHARQATNGVKGMGTLIVTLAGLVSPVVQPDAIPAATAKPELDFGAEKRPVVVDLSTGQVHMFTGTKFVGLVMQRAIRKRAQMLFPPPAEAEADLRDNPRPVIPPA</sequence>
<evidence type="ECO:0000313" key="1">
    <source>
        <dbReference type="EMBL" id="GAA1720841.1"/>
    </source>
</evidence>